<feature type="compositionally biased region" description="Basic residues" evidence="1">
    <location>
        <begin position="273"/>
        <end position="286"/>
    </location>
</feature>
<proteinExistence type="predicted"/>
<organism evidence="3 4">
    <name type="scientific">Prymnesium parvum</name>
    <name type="common">Toxic golden alga</name>
    <dbReference type="NCBI Taxonomy" id="97485"/>
    <lineage>
        <taxon>Eukaryota</taxon>
        <taxon>Haptista</taxon>
        <taxon>Haptophyta</taxon>
        <taxon>Prymnesiophyceae</taxon>
        <taxon>Prymnesiales</taxon>
        <taxon>Prymnesiaceae</taxon>
        <taxon>Prymnesium</taxon>
    </lineage>
</organism>
<dbReference type="AlphaFoldDB" id="A0AB34JWX0"/>
<protein>
    <submittedName>
        <fullName evidence="3">Uncharacterized protein</fullName>
    </submittedName>
</protein>
<keyword evidence="4" id="KW-1185">Reference proteome</keyword>
<comment type="caution">
    <text evidence="3">The sequence shown here is derived from an EMBL/GenBank/DDBJ whole genome shotgun (WGS) entry which is preliminary data.</text>
</comment>
<feature type="region of interest" description="Disordered" evidence="1">
    <location>
        <begin position="244"/>
        <end position="286"/>
    </location>
</feature>
<evidence type="ECO:0000313" key="3">
    <source>
        <dbReference type="EMBL" id="KAL1526204.1"/>
    </source>
</evidence>
<name>A0AB34JWX0_PRYPA</name>
<feature type="chain" id="PRO_5044261091" evidence="2">
    <location>
        <begin position="20"/>
        <end position="286"/>
    </location>
</feature>
<feature type="compositionally biased region" description="Basic and acidic residues" evidence="1">
    <location>
        <begin position="169"/>
        <end position="186"/>
    </location>
</feature>
<accession>A0AB34JWX0</accession>
<dbReference type="EMBL" id="JBGBPQ010000003">
    <property type="protein sequence ID" value="KAL1526204.1"/>
    <property type="molecule type" value="Genomic_DNA"/>
</dbReference>
<evidence type="ECO:0000313" key="4">
    <source>
        <dbReference type="Proteomes" id="UP001515480"/>
    </source>
</evidence>
<feature type="region of interest" description="Disordered" evidence="1">
    <location>
        <begin position="148"/>
        <end position="208"/>
    </location>
</feature>
<keyword evidence="2" id="KW-0732">Signal</keyword>
<evidence type="ECO:0000256" key="1">
    <source>
        <dbReference type="SAM" id="MobiDB-lite"/>
    </source>
</evidence>
<dbReference type="Proteomes" id="UP001515480">
    <property type="component" value="Unassembled WGS sequence"/>
</dbReference>
<reference evidence="3 4" key="1">
    <citation type="journal article" date="2024" name="Science">
        <title>Giant polyketide synthase enzymes in the biosynthesis of giant marine polyether toxins.</title>
        <authorList>
            <person name="Fallon T.R."/>
            <person name="Shende V.V."/>
            <person name="Wierzbicki I.H."/>
            <person name="Pendleton A.L."/>
            <person name="Watervoot N.F."/>
            <person name="Auber R.P."/>
            <person name="Gonzalez D.J."/>
            <person name="Wisecaver J.H."/>
            <person name="Moore B.S."/>
        </authorList>
    </citation>
    <scope>NUCLEOTIDE SEQUENCE [LARGE SCALE GENOMIC DNA]</scope>
    <source>
        <strain evidence="3 4">12B1</strain>
    </source>
</reference>
<gene>
    <name evidence="3" type="ORF">AB1Y20_014930</name>
</gene>
<sequence>MRLPPLSAMLVLLTPTAAAAMARSPPPRTRPASAHMRLTPTIVATLDQTPPPPEVIEAEARATPNRKYRLAGAALLGGLGAASGGLAIGALAGQPSALAIAPDVLLFGNPYLSLLTDSVVIGLSAWAWQQEQLTREQNVARIWEEVQRRRGQGGGAPSGVNRSQRRMKSKDAAKSEKKKAGFERRPPPPPQEAAPTESGGSAGGLMGQAKSFMAEANALGRANALQLNSELEARGILPKVVAEDGASTSMSEAEEVQSEQQAGTTDQDDALAKSKKKKGRGKKARK</sequence>
<evidence type="ECO:0000256" key="2">
    <source>
        <dbReference type="SAM" id="SignalP"/>
    </source>
</evidence>
<feature type="signal peptide" evidence="2">
    <location>
        <begin position="1"/>
        <end position="19"/>
    </location>
</feature>